<sequence length="136" mass="15465">MKLISRILLVDDDVTYLFITQRLLRKLWAVVEVQTAVNGEDALKLLKERTEIEQLPELIISDIEMPVMNGLTFMEELHRLNLVDFNSTKLVLNSSSLIYKNVDRAGVDSAVTFLSKPMTREKILRVIGEEAGKASF</sequence>
<dbReference type="InterPro" id="IPR050595">
    <property type="entry name" value="Bact_response_regulator"/>
</dbReference>
<keyword evidence="1 2" id="KW-0597">Phosphoprotein</keyword>
<dbReference type="RefSeq" id="WP_377485346.1">
    <property type="nucleotide sequence ID" value="NZ_JBHUOX010000009.1"/>
</dbReference>
<protein>
    <submittedName>
        <fullName evidence="4">Response regulator</fullName>
    </submittedName>
</protein>
<dbReference type="SUPFAM" id="SSF52172">
    <property type="entry name" value="CheY-like"/>
    <property type="match status" value="1"/>
</dbReference>
<reference evidence="5" key="1">
    <citation type="journal article" date="2019" name="Int. J. Syst. Evol. Microbiol.">
        <title>The Global Catalogue of Microorganisms (GCM) 10K type strain sequencing project: providing services to taxonomists for standard genome sequencing and annotation.</title>
        <authorList>
            <consortium name="The Broad Institute Genomics Platform"/>
            <consortium name="The Broad Institute Genome Sequencing Center for Infectious Disease"/>
            <person name="Wu L."/>
            <person name="Ma J."/>
        </authorList>
    </citation>
    <scope>NUCLEOTIDE SEQUENCE [LARGE SCALE GENOMIC DNA]</scope>
    <source>
        <strain evidence="5">KCTC 23984</strain>
    </source>
</reference>
<gene>
    <name evidence="4" type="ORF">ACFS7Z_13420</name>
</gene>
<dbReference type="InterPro" id="IPR011006">
    <property type="entry name" value="CheY-like_superfamily"/>
</dbReference>
<accession>A0ABW6BZA3</accession>
<evidence type="ECO:0000256" key="1">
    <source>
        <dbReference type="ARBA" id="ARBA00022553"/>
    </source>
</evidence>
<comment type="caution">
    <text evidence="4">The sequence shown here is derived from an EMBL/GenBank/DDBJ whole genome shotgun (WGS) entry which is preliminary data.</text>
</comment>
<dbReference type="SMART" id="SM00448">
    <property type="entry name" value="REC"/>
    <property type="match status" value="1"/>
</dbReference>
<evidence type="ECO:0000313" key="4">
    <source>
        <dbReference type="EMBL" id="MFD3001368.1"/>
    </source>
</evidence>
<dbReference type="EMBL" id="JBHUOX010000009">
    <property type="protein sequence ID" value="MFD3001368.1"/>
    <property type="molecule type" value="Genomic_DNA"/>
</dbReference>
<dbReference type="InterPro" id="IPR001789">
    <property type="entry name" value="Sig_transdc_resp-reg_receiver"/>
</dbReference>
<evidence type="ECO:0000259" key="3">
    <source>
        <dbReference type="PROSITE" id="PS50110"/>
    </source>
</evidence>
<dbReference type="Gene3D" id="3.40.50.2300">
    <property type="match status" value="1"/>
</dbReference>
<proteinExistence type="predicted"/>
<dbReference type="PANTHER" id="PTHR44591:SF3">
    <property type="entry name" value="RESPONSE REGULATORY DOMAIN-CONTAINING PROTEIN"/>
    <property type="match status" value="1"/>
</dbReference>
<dbReference type="PROSITE" id="PS50110">
    <property type="entry name" value="RESPONSE_REGULATORY"/>
    <property type="match status" value="1"/>
</dbReference>
<dbReference type="Proteomes" id="UP001597641">
    <property type="component" value="Unassembled WGS sequence"/>
</dbReference>
<feature type="domain" description="Response regulatory" evidence="3">
    <location>
        <begin position="6"/>
        <end position="131"/>
    </location>
</feature>
<name>A0ABW6BZA3_9BACT</name>
<evidence type="ECO:0000256" key="2">
    <source>
        <dbReference type="PROSITE-ProRule" id="PRU00169"/>
    </source>
</evidence>
<evidence type="ECO:0000313" key="5">
    <source>
        <dbReference type="Proteomes" id="UP001597641"/>
    </source>
</evidence>
<dbReference type="PANTHER" id="PTHR44591">
    <property type="entry name" value="STRESS RESPONSE REGULATOR PROTEIN 1"/>
    <property type="match status" value="1"/>
</dbReference>
<dbReference type="Pfam" id="PF00072">
    <property type="entry name" value="Response_reg"/>
    <property type="match status" value="1"/>
</dbReference>
<keyword evidence="5" id="KW-1185">Reference proteome</keyword>
<organism evidence="4 5">
    <name type="scientific">Pontibacter toksunensis</name>
    <dbReference type="NCBI Taxonomy" id="1332631"/>
    <lineage>
        <taxon>Bacteria</taxon>
        <taxon>Pseudomonadati</taxon>
        <taxon>Bacteroidota</taxon>
        <taxon>Cytophagia</taxon>
        <taxon>Cytophagales</taxon>
        <taxon>Hymenobacteraceae</taxon>
        <taxon>Pontibacter</taxon>
    </lineage>
</organism>
<feature type="modified residue" description="4-aspartylphosphate" evidence="2">
    <location>
        <position position="62"/>
    </location>
</feature>